<feature type="region of interest" description="Disordered" evidence="7">
    <location>
        <begin position="990"/>
        <end position="1022"/>
    </location>
</feature>
<gene>
    <name evidence="10" type="ORF">LSH36_81g05026</name>
</gene>
<evidence type="ECO:0000313" key="11">
    <source>
        <dbReference type="Proteomes" id="UP001208570"/>
    </source>
</evidence>
<feature type="transmembrane region" description="Helical" evidence="8">
    <location>
        <begin position="726"/>
        <end position="751"/>
    </location>
</feature>
<evidence type="ECO:0000313" key="10">
    <source>
        <dbReference type="EMBL" id="KAK2163352.1"/>
    </source>
</evidence>
<dbReference type="EMBL" id="JAODUP010000081">
    <property type="protein sequence ID" value="KAK2163352.1"/>
    <property type="molecule type" value="Genomic_DNA"/>
</dbReference>
<sequence length="1253" mass="137383">TAQNALLQYEPGTLNPENFGFHKKLTNNHRSRVFPTSGSRAEITTNAILSAAGLDVEENRTHGARGSGRQSDHGSGVLPGRRRLEANRSRGGDASVSADQGVSYSGRLISFRSNGKVGTVLNSSLRRNGKKHSGFSVPHLLASLLPPVWMASTDHTSIVHDTESRKWSISVAGRASVWPKKWISTSDGSRAEVRIIEKNTAMRPNVASAIPVSNARSHLVRFYDSRRSRNWPSVVALYGGIPLGVIKNDEDEIKLRVLSHYLNGEGSSKMTNNGKVSALMSVPVQNMSDPSNLEPSSGTGPTPRSLDINASKSHNKPFTVAASSNVNPQWPYSKAAVIIPQSIEISSTSGSLLSTPISAGDKISRANHEVRRVRREAQVIDGAAPQSKAAQNSSEKSQIPTEQELDEAIDGQHIAIDDGRSAVIPAIEDDIPEAGLSYRAPARNKLGYVDHGLSVGQSAGLGDESPNLEKQQLSEPIHEPPTTGTIGEEENQTMIAEPELSTDKSASENLLTPKTILLIERLNSETEPVAEMEGGDPERVEPESEFEPSENVTTAPLDGGSGHHAGGETLAEPHPDWRDARATYGASFDFHIYLFGVLFAFLAIYTLVCMVLLRRKQNLLSKGYFMSLNAMLLVIGVTRSIYLLIDGYDSRDRFPRVVSYILINVTFPCITSAFSVLFMALLRATKMQLMTRRIQKITILLVVIGAHFFFSILVDVIVSVTYAARALFIVCQVAFVLWGMFLFCGYLYLFWKLYRSAPRQPTERRVYDPELPKRSARGVAPSESGGGSANQSPDKTKSGKSLRPKVILNLALRVTLATAILGITNVAIVIYGMVGVFNFLSRDAPQPWPFYTYHFCMRLVELGMCATMSFVATQPLRYKGRTDRRDHLHTAERFGCSLYFCPCYRLTAGDDPEENCNSDVTCDKYVDSSVQLDMHPGAERCWLGPTPECHQMTPMMKSQDGNDVTTRTSRSGKPLSMLYYDNGFVRFRQDGDSEGDPIASTDDELDSDTGPPRYNGNDFRHISGGKNGHVAKYGNGDLSHLDPIPNGIWKGGNGKNASVSNMGWGTPSGLRTPATPPSFCSTDIDLNSGTFSFRPPSSIHLRDSIERELNYSEFCLRTPDNMLETVDSIQDSISLPRSPDALRASVYSYATAGRNSRTTSASPNRKLYSAQSFVSSTSPSLSYQDLEMSGSGWFQKYLWERFGDQHQPSWIDPSADNSFDDDNRPASPESGMSERPSGAVSSRSRLGHDNKPT</sequence>
<comment type="subcellular location">
    <subcellularLocation>
        <location evidence="1">Membrane</location>
        <topology evidence="1">Multi-pass membrane protein</topology>
    </subcellularLocation>
</comment>
<keyword evidence="3 8" id="KW-0812">Transmembrane</keyword>
<proteinExistence type="predicted"/>
<evidence type="ECO:0000256" key="3">
    <source>
        <dbReference type="ARBA" id="ARBA00022692"/>
    </source>
</evidence>
<evidence type="ECO:0000256" key="2">
    <source>
        <dbReference type="ARBA" id="ARBA00022553"/>
    </source>
</evidence>
<evidence type="ECO:0000256" key="8">
    <source>
        <dbReference type="SAM" id="Phobius"/>
    </source>
</evidence>
<evidence type="ECO:0000256" key="1">
    <source>
        <dbReference type="ARBA" id="ARBA00004141"/>
    </source>
</evidence>
<feature type="transmembrane region" description="Helical" evidence="8">
    <location>
        <begin position="697"/>
        <end position="720"/>
    </location>
</feature>
<keyword evidence="6 8" id="KW-0472">Membrane</keyword>
<feature type="region of interest" description="Disordered" evidence="7">
    <location>
        <begin position="772"/>
        <end position="800"/>
    </location>
</feature>
<feature type="transmembrane region" description="Helical" evidence="8">
    <location>
        <begin position="590"/>
        <end position="613"/>
    </location>
</feature>
<feature type="transmembrane region" description="Helical" evidence="8">
    <location>
        <begin position="625"/>
        <end position="645"/>
    </location>
</feature>
<name>A0AAD9K249_9ANNE</name>
<protein>
    <recommendedName>
        <fullName evidence="9">Proline-rich transmembrane protein 3/4 domain-containing protein</fullName>
    </recommendedName>
</protein>
<accession>A0AAD9K249</accession>
<dbReference type="Proteomes" id="UP001208570">
    <property type="component" value="Unassembled WGS sequence"/>
</dbReference>
<keyword evidence="11" id="KW-1185">Reference proteome</keyword>
<feature type="region of interest" description="Disordered" evidence="7">
    <location>
        <begin position="527"/>
        <end position="574"/>
    </location>
</feature>
<evidence type="ECO:0000256" key="7">
    <source>
        <dbReference type="SAM" id="MobiDB-lite"/>
    </source>
</evidence>
<keyword evidence="4" id="KW-0732">Signal</keyword>
<organism evidence="10 11">
    <name type="scientific">Paralvinella palmiformis</name>
    <dbReference type="NCBI Taxonomy" id="53620"/>
    <lineage>
        <taxon>Eukaryota</taxon>
        <taxon>Metazoa</taxon>
        <taxon>Spiralia</taxon>
        <taxon>Lophotrochozoa</taxon>
        <taxon>Annelida</taxon>
        <taxon>Polychaeta</taxon>
        <taxon>Sedentaria</taxon>
        <taxon>Canalipalpata</taxon>
        <taxon>Terebellida</taxon>
        <taxon>Terebelliformia</taxon>
        <taxon>Alvinellidae</taxon>
        <taxon>Paralvinella</taxon>
    </lineage>
</organism>
<evidence type="ECO:0000256" key="6">
    <source>
        <dbReference type="ARBA" id="ARBA00023136"/>
    </source>
</evidence>
<dbReference type="InterPro" id="IPR052836">
    <property type="entry name" value="PRRT_domain-containing"/>
</dbReference>
<dbReference type="Pfam" id="PF25987">
    <property type="entry name" value="PRRT3"/>
    <property type="match status" value="1"/>
</dbReference>
<feature type="non-terminal residue" evidence="10">
    <location>
        <position position="1"/>
    </location>
</feature>
<feature type="compositionally biased region" description="Basic and acidic residues" evidence="7">
    <location>
        <begin position="82"/>
        <end position="91"/>
    </location>
</feature>
<evidence type="ECO:0000259" key="9">
    <source>
        <dbReference type="Pfam" id="PF25987"/>
    </source>
</evidence>
<dbReference type="InterPro" id="IPR059081">
    <property type="entry name" value="PRRT3-4"/>
</dbReference>
<evidence type="ECO:0000256" key="5">
    <source>
        <dbReference type="ARBA" id="ARBA00022989"/>
    </source>
</evidence>
<dbReference type="PANTHER" id="PTHR35578:SF6">
    <property type="entry name" value="PROLINE-RICH TRANSMEMBRANE PROTEIN 4"/>
    <property type="match status" value="1"/>
</dbReference>
<keyword evidence="2" id="KW-0597">Phosphoprotein</keyword>
<feature type="region of interest" description="Disordered" evidence="7">
    <location>
        <begin position="54"/>
        <end position="98"/>
    </location>
</feature>
<evidence type="ECO:0000256" key="4">
    <source>
        <dbReference type="ARBA" id="ARBA00022729"/>
    </source>
</evidence>
<keyword evidence="5 8" id="KW-1133">Transmembrane helix</keyword>
<dbReference type="AlphaFoldDB" id="A0AAD9K249"/>
<feature type="domain" description="Proline-rich transmembrane protein 3/4" evidence="9">
    <location>
        <begin position="569"/>
        <end position="883"/>
    </location>
</feature>
<feature type="region of interest" description="Disordered" evidence="7">
    <location>
        <begin position="457"/>
        <end position="489"/>
    </location>
</feature>
<feature type="transmembrane region" description="Helical" evidence="8">
    <location>
        <begin position="657"/>
        <end position="685"/>
    </location>
</feature>
<feature type="region of interest" description="Disordered" evidence="7">
    <location>
        <begin position="285"/>
        <end position="311"/>
    </location>
</feature>
<dbReference type="PANTHER" id="PTHR35578">
    <property type="entry name" value="PROLINE-RICH TRANSMEMBRANE PROTEIN 4-RELATED"/>
    <property type="match status" value="1"/>
</dbReference>
<reference evidence="10" key="1">
    <citation type="journal article" date="2023" name="Mol. Biol. Evol.">
        <title>Third-Generation Sequencing Reveals the Adaptive Role of the Epigenome in Three Deep-Sea Polychaetes.</title>
        <authorList>
            <person name="Perez M."/>
            <person name="Aroh O."/>
            <person name="Sun Y."/>
            <person name="Lan Y."/>
            <person name="Juniper S.K."/>
            <person name="Young C.R."/>
            <person name="Angers B."/>
            <person name="Qian P.Y."/>
        </authorList>
    </citation>
    <scope>NUCLEOTIDE SEQUENCE</scope>
    <source>
        <strain evidence="10">P08H-3</strain>
    </source>
</reference>
<feature type="transmembrane region" description="Helical" evidence="8">
    <location>
        <begin position="810"/>
        <end position="831"/>
    </location>
</feature>
<feature type="region of interest" description="Disordered" evidence="7">
    <location>
        <begin position="1209"/>
        <end position="1253"/>
    </location>
</feature>
<feature type="compositionally biased region" description="Polar residues" evidence="7">
    <location>
        <begin position="388"/>
        <end position="401"/>
    </location>
</feature>
<feature type="region of interest" description="Disordered" evidence="7">
    <location>
        <begin position="380"/>
        <end position="402"/>
    </location>
</feature>
<comment type="caution">
    <text evidence="10">The sequence shown here is derived from an EMBL/GenBank/DDBJ whole genome shotgun (WGS) entry which is preliminary data.</text>
</comment>